<comment type="caution">
    <text evidence="6">The sequence shown here is derived from an EMBL/GenBank/DDBJ whole genome shotgun (WGS) entry which is preliminary data.</text>
</comment>
<sequence>MRPPPCMLGPSTSLSGLVLLLQLPAISFFLVVAAWEARLHLARVRSARRHSTTSTPTAASKTSSTTSKGKQQHTVGRRRIRPSRQRCDDEQEHGERGTEAQEKEKVWVADKQTPPIYLDCGSQTRRWQGNPSFQSELGQVYFGSEMADEDSSDFTFCKVSSAENDGQPESPKAIPVESMTLEDVRVDSANTSKNNSVETSDSEKDRSGNNVSVSTKDNNMKAPVTQTSGGAESNVPLQAKPSSKKKPTARAKVPFEKGYSPMDWLKLTQTHPDLAGLKGQSNRRLISLEEVKQHKAGDCIWTVLKGRVYNIAPYMKFHPGGVDMLMKAAGKDCTALFRMRRFLVDTRNVPGGSHETGRNSNLEQPREDEVPNPDHQQPQPVPNIGNVTRNLLELIDFLKDNNEEVRSAYDRGGLNCKMTSHKIQKDLARCCAEEITEAIMGEIGDRNFSVLIDESRDILVKEQMGVVLRYVNAKGNVIERFLALVHVRETTADSLKAALFGALDRHKLSVSRIRGQGYDGASNMRGEFGGLQKKILDENPYAFYVHCFAHQLQLVVVSVANCCSSIHDFFEYVSLILNTTTTSCKRRDTLHENHRKNTLRLIETGEATTGRGLNQETSLTRPGDTRWGSHHTTLIRLYQMWDSVIEMLRIVHEDGRVPNQAAGLIQKMECFQFVFILVVMLKLLGITNELSRVLQTKGLNIVLALELIHDVKSRLNTLKVAGMTYLKKQNSFVQQRVFQSQICLQRYQ</sequence>
<evidence type="ECO:0000256" key="2">
    <source>
        <dbReference type="ARBA" id="ARBA00022723"/>
    </source>
</evidence>
<gene>
    <name evidence="6" type="ORF">NCGR_LOCUS18088</name>
</gene>
<organism evidence="6 7">
    <name type="scientific">Miscanthus lutarioriparius</name>
    <dbReference type="NCBI Taxonomy" id="422564"/>
    <lineage>
        <taxon>Eukaryota</taxon>
        <taxon>Viridiplantae</taxon>
        <taxon>Streptophyta</taxon>
        <taxon>Embryophyta</taxon>
        <taxon>Tracheophyta</taxon>
        <taxon>Spermatophyta</taxon>
        <taxon>Magnoliopsida</taxon>
        <taxon>Liliopsida</taxon>
        <taxon>Poales</taxon>
        <taxon>Poaceae</taxon>
        <taxon>PACMAD clade</taxon>
        <taxon>Panicoideae</taxon>
        <taxon>Andropogonodae</taxon>
        <taxon>Andropogoneae</taxon>
        <taxon>Saccharinae</taxon>
        <taxon>Miscanthus</taxon>
    </lineage>
</organism>
<evidence type="ECO:0000256" key="1">
    <source>
        <dbReference type="ARBA" id="ARBA00022617"/>
    </source>
</evidence>
<keyword evidence="1" id="KW-0349">Heme</keyword>
<dbReference type="Pfam" id="PF14291">
    <property type="entry name" value="DUF4371"/>
    <property type="match status" value="1"/>
</dbReference>
<proteinExistence type="predicted"/>
<dbReference type="PANTHER" id="PTHR11697:SF230">
    <property type="entry name" value="ZINC FINGER, MYM DOMAIN CONTAINING 1"/>
    <property type="match status" value="1"/>
</dbReference>
<feature type="region of interest" description="Disordered" evidence="4">
    <location>
        <begin position="160"/>
        <end position="179"/>
    </location>
</feature>
<dbReference type="SUPFAM" id="SSF55856">
    <property type="entry name" value="Cytochrome b5-like heme/steroid binding domain"/>
    <property type="match status" value="1"/>
</dbReference>
<dbReference type="GO" id="GO:0046872">
    <property type="term" value="F:metal ion binding"/>
    <property type="evidence" value="ECO:0007669"/>
    <property type="project" value="UniProtKB-KW"/>
</dbReference>
<accession>A0A811NTG4</accession>
<feature type="region of interest" description="Disordered" evidence="4">
    <location>
        <begin position="185"/>
        <end position="251"/>
    </location>
</feature>
<reference evidence="6" key="1">
    <citation type="submission" date="2020-10" db="EMBL/GenBank/DDBJ databases">
        <authorList>
            <person name="Han B."/>
            <person name="Lu T."/>
            <person name="Zhao Q."/>
            <person name="Huang X."/>
            <person name="Zhao Y."/>
        </authorList>
    </citation>
    <scope>NUCLEOTIDE SEQUENCE</scope>
</reference>
<dbReference type="PANTHER" id="PTHR11697">
    <property type="entry name" value="GENERAL TRANSCRIPTION FACTOR 2-RELATED ZINC FINGER PROTEIN"/>
    <property type="match status" value="1"/>
</dbReference>
<dbReference type="PROSITE" id="PS50255">
    <property type="entry name" value="CYTOCHROME_B5_2"/>
    <property type="match status" value="1"/>
</dbReference>
<dbReference type="InterPro" id="IPR036400">
    <property type="entry name" value="Cyt_B5-like_heme/steroid_sf"/>
</dbReference>
<keyword evidence="3" id="KW-0408">Iron</keyword>
<dbReference type="GO" id="GO:0020037">
    <property type="term" value="F:heme binding"/>
    <property type="evidence" value="ECO:0007669"/>
    <property type="project" value="InterPro"/>
</dbReference>
<dbReference type="Proteomes" id="UP000604825">
    <property type="component" value="Unassembled WGS sequence"/>
</dbReference>
<dbReference type="AlphaFoldDB" id="A0A811NTG4"/>
<protein>
    <recommendedName>
        <fullName evidence="5">Cytochrome b5 heme-binding domain-containing protein</fullName>
    </recommendedName>
</protein>
<feature type="compositionally biased region" description="Basic residues" evidence="4">
    <location>
        <begin position="75"/>
        <end position="84"/>
    </location>
</feature>
<dbReference type="InterPro" id="IPR025398">
    <property type="entry name" value="DUF4371"/>
</dbReference>
<keyword evidence="7" id="KW-1185">Reference proteome</keyword>
<dbReference type="Pfam" id="PF00173">
    <property type="entry name" value="Cyt-b5"/>
    <property type="match status" value="1"/>
</dbReference>
<evidence type="ECO:0000313" key="7">
    <source>
        <dbReference type="Proteomes" id="UP000604825"/>
    </source>
</evidence>
<dbReference type="InterPro" id="IPR018506">
    <property type="entry name" value="Cyt_B5_heme-BS"/>
</dbReference>
<name>A0A811NTG4_9POAL</name>
<dbReference type="SUPFAM" id="SSF53098">
    <property type="entry name" value="Ribonuclease H-like"/>
    <property type="match status" value="1"/>
</dbReference>
<dbReference type="SMART" id="SM01117">
    <property type="entry name" value="Cyt-b5"/>
    <property type="match status" value="1"/>
</dbReference>
<feature type="compositionally biased region" description="Low complexity" evidence="4">
    <location>
        <begin position="52"/>
        <end position="67"/>
    </location>
</feature>
<dbReference type="InterPro" id="IPR001199">
    <property type="entry name" value="Cyt_B5-like_heme/steroid-bd"/>
</dbReference>
<feature type="compositionally biased region" description="Polar residues" evidence="4">
    <location>
        <begin position="188"/>
        <end position="199"/>
    </location>
</feature>
<dbReference type="OrthoDB" id="1739706at2759"/>
<keyword evidence="2" id="KW-0479">Metal-binding</keyword>
<feature type="compositionally biased region" description="Polar residues" evidence="4">
    <location>
        <begin position="208"/>
        <end position="217"/>
    </location>
</feature>
<dbReference type="EMBL" id="CAJGYO010000004">
    <property type="protein sequence ID" value="CAD6226216.1"/>
    <property type="molecule type" value="Genomic_DNA"/>
</dbReference>
<dbReference type="Gene3D" id="3.10.120.10">
    <property type="entry name" value="Cytochrome b5-like heme/steroid binding domain"/>
    <property type="match status" value="1"/>
</dbReference>
<dbReference type="PROSITE" id="PS00191">
    <property type="entry name" value="CYTOCHROME_B5_1"/>
    <property type="match status" value="1"/>
</dbReference>
<dbReference type="InterPro" id="IPR055298">
    <property type="entry name" value="AtLOH3-like"/>
</dbReference>
<evidence type="ECO:0000256" key="3">
    <source>
        <dbReference type="ARBA" id="ARBA00023004"/>
    </source>
</evidence>
<evidence type="ECO:0000313" key="6">
    <source>
        <dbReference type="EMBL" id="CAD6226216.1"/>
    </source>
</evidence>
<feature type="compositionally biased region" description="Basic and acidic residues" evidence="4">
    <location>
        <begin position="85"/>
        <end position="108"/>
    </location>
</feature>
<evidence type="ECO:0000256" key="4">
    <source>
        <dbReference type="SAM" id="MobiDB-lite"/>
    </source>
</evidence>
<feature type="region of interest" description="Disordered" evidence="4">
    <location>
        <begin position="44"/>
        <end position="108"/>
    </location>
</feature>
<evidence type="ECO:0000259" key="5">
    <source>
        <dbReference type="PROSITE" id="PS50255"/>
    </source>
</evidence>
<feature type="domain" description="Cytochrome b5 heme-binding" evidence="5">
    <location>
        <begin position="283"/>
        <end position="337"/>
    </location>
</feature>
<feature type="region of interest" description="Disordered" evidence="4">
    <location>
        <begin position="347"/>
        <end position="384"/>
    </location>
</feature>
<dbReference type="InterPro" id="IPR012337">
    <property type="entry name" value="RNaseH-like_sf"/>
</dbReference>